<organism evidence="1 2">
    <name type="scientific">Musa troglodytarum</name>
    <name type="common">fe'i banana</name>
    <dbReference type="NCBI Taxonomy" id="320322"/>
    <lineage>
        <taxon>Eukaryota</taxon>
        <taxon>Viridiplantae</taxon>
        <taxon>Streptophyta</taxon>
        <taxon>Embryophyta</taxon>
        <taxon>Tracheophyta</taxon>
        <taxon>Spermatophyta</taxon>
        <taxon>Magnoliopsida</taxon>
        <taxon>Liliopsida</taxon>
        <taxon>Zingiberales</taxon>
        <taxon>Musaceae</taxon>
        <taxon>Musa</taxon>
    </lineage>
</organism>
<gene>
    <name evidence="1" type="ORF">MUK42_25967</name>
</gene>
<evidence type="ECO:0000313" key="2">
    <source>
        <dbReference type="Proteomes" id="UP001055439"/>
    </source>
</evidence>
<evidence type="ECO:0000313" key="1">
    <source>
        <dbReference type="EMBL" id="URD75137.1"/>
    </source>
</evidence>
<reference evidence="1" key="1">
    <citation type="submission" date="2022-05" db="EMBL/GenBank/DDBJ databases">
        <title>The Musa troglodytarum L. genome provides insights into the mechanism of non-climacteric behaviour and enrichment of carotenoids.</title>
        <authorList>
            <person name="Wang J."/>
        </authorList>
    </citation>
    <scope>NUCLEOTIDE SEQUENCE</scope>
    <source>
        <tissue evidence="1">Leaf</tissue>
    </source>
</reference>
<dbReference type="EMBL" id="CP097502">
    <property type="protein sequence ID" value="URD75137.1"/>
    <property type="molecule type" value="Genomic_DNA"/>
</dbReference>
<keyword evidence="2" id="KW-1185">Reference proteome</keyword>
<proteinExistence type="predicted"/>
<sequence length="64" mass="7008">MDAPENFGYGESSSNSGNWNCNVAPEMKNVFGSEALNWGCVSKVETLVDLMNTSIVLGERVNMY</sequence>
<name>A0A9E7JC72_9LILI</name>
<protein>
    <submittedName>
        <fullName evidence="1">Myb-related protein Hv33</fullName>
    </submittedName>
</protein>
<accession>A0A9E7JC72</accession>
<dbReference type="Proteomes" id="UP001055439">
    <property type="component" value="Chromosome 1"/>
</dbReference>
<dbReference type="AlphaFoldDB" id="A0A9E7JC72"/>